<dbReference type="RefSeq" id="XP_029225395.1">
    <property type="nucleotide sequence ID" value="XM_029374503.1"/>
</dbReference>
<sequence>MATTPSLASSVDVMRAQLKGVCAEPGALVSLRDAPAFEMVMRLNQRHRGKLIAALLTSGGIPGAAKPDDAEQGALKEDNFGTVASAHGSEYSRLVFVPTAYETFLEDEMQKWLDPFYGRTEAAASKRARDERESSSSDDEDFMGDRVDDDYSSSD</sequence>
<evidence type="ECO:0000256" key="1">
    <source>
        <dbReference type="SAM" id="MobiDB-lite"/>
    </source>
</evidence>
<reference evidence="2 3" key="1">
    <citation type="journal article" date="2018" name="BMC Genomics">
        <title>Genomic comparison of Trypanosoma conorhini and Trypanosoma rangeli to Trypanosoma cruzi strains of high and low virulence.</title>
        <authorList>
            <person name="Bradwell K.R."/>
            <person name="Koparde V.N."/>
            <person name="Matveyev A.V."/>
            <person name="Serrano M.G."/>
            <person name="Alves J.M."/>
            <person name="Parikh H."/>
            <person name="Huang B."/>
            <person name="Lee V."/>
            <person name="Espinosa-Alvarez O."/>
            <person name="Ortiz P.A."/>
            <person name="Costa-Martins A.G."/>
            <person name="Teixeira M.M."/>
            <person name="Buck G.A."/>
        </authorList>
    </citation>
    <scope>NUCLEOTIDE SEQUENCE [LARGE SCALE GENOMIC DNA]</scope>
    <source>
        <strain evidence="2 3">025E</strain>
    </source>
</reference>
<evidence type="ECO:0000313" key="3">
    <source>
        <dbReference type="Proteomes" id="UP000284403"/>
    </source>
</evidence>
<dbReference type="OrthoDB" id="264696at2759"/>
<proteinExistence type="predicted"/>
<dbReference type="AlphaFoldDB" id="A0A422NKZ2"/>
<feature type="compositionally biased region" description="Acidic residues" evidence="1">
    <location>
        <begin position="136"/>
        <end position="155"/>
    </location>
</feature>
<organism evidence="2 3">
    <name type="scientific">Trypanosoma conorhini</name>
    <dbReference type="NCBI Taxonomy" id="83891"/>
    <lineage>
        <taxon>Eukaryota</taxon>
        <taxon>Discoba</taxon>
        <taxon>Euglenozoa</taxon>
        <taxon>Kinetoplastea</taxon>
        <taxon>Metakinetoplastina</taxon>
        <taxon>Trypanosomatida</taxon>
        <taxon>Trypanosomatidae</taxon>
        <taxon>Trypanosoma</taxon>
    </lineage>
</organism>
<name>A0A422NKZ2_9TRYP</name>
<evidence type="ECO:0000313" key="2">
    <source>
        <dbReference type="EMBL" id="RNF06160.1"/>
    </source>
</evidence>
<dbReference type="GeneID" id="40321252"/>
<accession>A0A422NKZ2</accession>
<comment type="caution">
    <text evidence="2">The sequence shown here is derived from an EMBL/GenBank/DDBJ whole genome shotgun (WGS) entry which is preliminary data.</text>
</comment>
<gene>
    <name evidence="2" type="ORF">Tco025E_07641</name>
</gene>
<dbReference type="Proteomes" id="UP000284403">
    <property type="component" value="Unassembled WGS sequence"/>
</dbReference>
<keyword evidence="3" id="KW-1185">Reference proteome</keyword>
<dbReference type="EMBL" id="MKKU01000609">
    <property type="protein sequence ID" value="RNF06160.1"/>
    <property type="molecule type" value="Genomic_DNA"/>
</dbReference>
<feature type="region of interest" description="Disordered" evidence="1">
    <location>
        <begin position="123"/>
        <end position="155"/>
    </location>
</feature>
<protein>
    <submittedName>
        <fullName evidence="2">Uncharacterized protein</fullName>
    </submittedName>
</protein>